<dbReference type="PANTHER" id="PTHR45825">
    <property type="entry name" value="GRANULE-BOUND STARCH SYNTHASE 1, CHLOROPLASTIC/AMYLOPLASTIC"/>
    <property type="match status" value="1"/>
</dbReference>
<dbReference type="Pfam" id="PF08323">
    <property type="entry name" value="Glyco_transf_5"/>
    <property type="match status" value="1"/>
</dbReference>
<dbReference type="eggNOG" id="COG0297">
    <property type="taxonomic scope" value="Bacteria"/>
</dbReference>
<comment type="pathway">
    <text evidence="7">Glycan biosynthesis; glycogen biosynthesis.</text>
</comment>
<evidence type="ECO:0000256" key="4">
    <source>
        <dbReference type="ARBA" id="ARBA00022676"/>
    </source>
</evidence>
<dbReference type="PANTHER" id="PTHR45825:SF11">
    <property type="entry name" value="ALPHA AMYLASE DOMAIN-CONTAINING PROTEIN"/>
    <property type="match status" value="1"/>
</dbReference>
<comment type="catalytic activity">
    <reaction evidence="1 7">
        <text>[(1-&gt;4)-alpha-D-glucosyl](n) + ADP-alpha-D-glucose = [(1-&gt;4)-alpha-D-glucosyl](n+1) + ADP + H(+)</text>
        <dbReference type="Rhea" id="RHEA:18189"/>
        <dbReference type="Rhea" id="RHEA-COMP:9584"/>
        <dbReference type="Rhea" id="RHEA-COMP:9587"/>
        <dbReference type="ChEBI" id="CHEBI:15378"/>
        <dbReference type="ChEBI" id="CHEBI:15444"/>
        <dbReference type="ChEBI" id="CHEBI:57498"/>
        <dbReference type="ChEBI" id="CHEBI:456216"/>
        <dbReference type="EC" id="2.4.1.21"/>
    </reaction>
</comment>
<evidence type="ECO:0000313" key="10">
    <source>
        <dbReference type="EMBL" id="EHM10388.1"/>
    </source>
</evidence>
<dbReference type="CDD" id="cd03791">
    <property type="entry name" value="GT5_Glycogen_synthase_DULL1-like"/>
    <property type="match status" value="1"/>
</dbReference>
<evidence type="ECO:0000256" key="1">
    <source>
        <dbReference type="ARBA" id="ARBA00001478"/>
    </source>
</evidence>
<dbReference type="SUPFAM" id="SSF53756">
    <property type="entry name" value="UDP-Glycosyltransferase/glycogen phosphorylase"/>
    <property type="match status" value="1"/>
</dbReference>
<feature type="domain" description="Starch synthase catalytic" evidence="9">
    <location>
        <begin position="8"/>
        <end position="247"/>
    </location>
</feature>
<evidence type="ECO:0000259" key="8">
    <source>
        <dbReference type="Pfam" id="PF00534"/>
    </source>
</evidence>
<evidence type="ECO:0000313" key="11">
    <source>
        <dbReference type="Proteomes" id="UP000005730"/>
    </source>
</evidence>
<dbReference type="EC" id="2.4.1.21" evidence="7"/>
<dbReference type="STRING" id="926567.TheveDRAFT_1268"/>
<evidence type="ECO:0000256" key="3">
    <source>
        <dbReference type="ARBA" id="ARBA00010281"/>
    </source>
</evidence>
<dbReference type="GO" id="GO:0009011">
    <property type="term" value="F:alpha-1,4-glucan glucosyltransferase (ADP-glucose donor) activity"/>
    <property type="evidence" value="ECO:0007669"/>
    <property type="project" value="UniProtKB-UniRule"/>
</dbReference>
<dbReference type="UniPathway" id="UPA00164"/>
<dbReference type="GO" id="GO:0004373">
    <property type="term" value="F:alpha-1,4-glucan glucosyltransferase (UDP-glucose donor) activity"/>
    <property type="evidence" value="ECO:0007669"/>
    <property type="project" value="InterPro"/>
</dbReference>
<keyword evidence="5 7" id="KW-0808">Transferase</keyword>
<proteinExistence type="inferred from homology"/>
<sequence length="488" mass="53679">MGLKNSIRVLHVTPEMAPLIKVGGLGDVAGSLPKALNSMGVDCRVLMPNSKGLAERAGSMGLKVVRCPGKVHAAINWRVYSAGILKTQVNGVTVYLLDQPELFSDLEAYPKSLTCESVLPFIFLSMGALELGRAVRWMPQVLHLHDWPAASVASMLKWHRHYHKLREHFETVLTIHNLAHQGIVSPGGLEGWGFNKNSFSMDGMEFYGHVNLLKGGIIASDKVTTVSPRYSWDIQTREGGMGLDGVLFANRNKLSGILNGVDYDVWNPSKDPLITSHYSPSDLSGKAKCRKDLLRILGWEDGNDVLVAFVGRLVEQKGVDLILGAMNRILAEPIRLVILGSGHPLFEEKLKSEAQKHPKKLWVSTDFDETMAHRIYAGSDLMLMPSQFEPCGLSQLIAMAYGTIPVARATGGIADTVIDADGADDGTGFLFIDYSPEEMTRALKRGIAAVSNPSRRAKIMRNCMTADFSWRQSAKAYLNIYEELLGYQ</sequence>
<evidence type="ECO:0000256" key="7">
    <source>
        <dbReference type="HAMAP-Rule" id="MF_00484"/>
    </source>
</evidence>
<dbReference type="InterPro" id="IPR001296">
    <property type="entry name" value="Glyco_trans_1"/>
</dbReference>
<evidence type="ECO:0000256" key="2">
    <source>
        <dbReference type="ARBA" id="ARBA00002764"/>
    </source>
</evidence>
<comment type="similarity">
    <text evidence="3 7">Belongs to the glycosyltransferase 1 family. Bacterial/plant glycogen synthase subfamily.</text>
</comment>
<dbReference type="HOGENOM" id="CLU_009583_18_2_0"/>
<protein>
    <recommendedName>
        <fullName evidence="7">Glycogen synthase</fullName>
        <ecNumber evidence="7">2.4.1.21</ecNumber>
    </recommendedName>
    <alternativeName>
        <fullName evidence="7">Starch [bacterial glycogen] synthase</fullName>
    </alternativeName>
</protein>
<evidence type="ECO:0000256" key="5">
    <source>
        <dbReference type="ARBA" id="ARBA00022679"/>
    </source>
</evidence>
<evidence type="ECO:0000256" key="6">
    <source>
        <dbReference type="ARBA" id="ARBA00023056"/>
    </source>
</evidence>
<dbReference type="RefSeq" id="WP_006583882.1">
    <property type="nucleotide sequence ID" value="NZ_CM001377.1"/>
</dbReference>
<feature type="domain" description="Glycosyl transferase family 1" evidence="8">
    <location>
        <begin position="301"/>
        <end position="445"/>
    </location>
</feature>
<reference evidence="10 11" key="1">
    <citation type="submission" date="2011-10" db="EMBL/GenBank/DDBJ databases">
        <title>The Noncontiguous Finished genome of Thermanaerovibrio velox DSM 12556.</title>
        <authorList>
            <consortium name="US DOE Joint Genome Institute (JGI-PGF)"/>
            <person name="Lucas S."/>
            <person name="Copeland A."/>
            <person name="Lapidus A."/>
            <person name="Glavina del Rio T."/>
            <person name="Dalin E."/>
            <person name="Tice H."/>
            <person name="Bruce D."/>
            <person name="Goodwin L."/>
            <person name="Pitluck S."/>
            <person name="Peters L."/>
            <person name="Mikhailova N."/>
            <person name="Teshima H."/>
            <person name="Kyrpides N."/>
            <person name="Mavromatis K."/>
            <person name="Ivanova N."/>
            <person name="Markowitz V."/>
            <person name="Cheng J.-F."/>
            <person name="Hugenholtz P."/>
            <person name="Woyke T."/>
            <person name="Wu D."/>
            <person name="Spring S."/>
            <person name="Brambilla E.-M."/>
            <person name="Klenk H.-P."/>
            <person name="Eisen J.A."/>
        </authorList>
    </citation>
    <scope>NUCLEOTIDE SEQUENCE [LARGE SCALE GENOMIC DNA]</scope>
    <source>
        <strain evidence="10 11">DSM 12556</strain>
    </source>
</reference>
<accession>H0UNA3</accession>
<comment type="function">
    <text evidence="2 7">Synthesizes alpha-1,4-glucan chains using ADP-glucose.</text>
</comment>
<dbReference type="HAMAP" id="MF_00484">
    <property type="entry name" value="Glycogen_synth"/>
    <property type="match status" value="1"/>
</dbReference>
<keyword evidence="6 7" id="KW-0320">Glycogen biosynthesis</keyword>
<dbReference type="Gene3D" id="3.40.50.2000">
    <property type="entry name" value="Glycogen Phosphorylase B"/>
    <property type="match status" value="2"/>
</dbReference>
<gene>
    <name evidence="7" type="primary">glgA</name>
    <name evidence="10" type="ORF">TheveDRAFT_1268</name>
</gene>
<dbReference type="Proteomes" id="UP000005730">
    <property type="component" value="Chromosome"/>
</dbReference>
<keyword evidence="11" id="KW-1185">Reference proteome</keyword>
<dbReference type="AlphaFoldDB" id="H0UNA3"/>
<dbReference type="InterPro" id="IPR011835">
    <property type="entry name" value="GS/SS"/>
</dbReference>
<dbReference type="Pfam" id="PF00534">
    <property type="entry name" value="Glycos_transf_1"/>
    <property type="match status" value="1"/>
</dbReference>
<dbReference type="InterPro" id="IPR013534">
    <property type="entry name" value="Starch_synth_cat_dom"/>
</dbReference>
<dbReference type="OrthoDB" id="9808590at2"/>
<dbReference type="GO" id="GO:0005978">
    <property type="term" value="P:glycogen biosynthetic process"/>
    <property type="evidence" value="ECO:0007669"/>
    <property type="project" value="UniProtKB-UniRule"/>
</dbReference>
<feature type="binding site" evidence="7">
    <location>
        <position position="21"/>
    </location>
    <ligand>
        <name>ADP-alpha-D-glucose</name>
        <dbReference type="ChEBI" id="CHEBI:57498"/>
    </ligand>
</feature>
<evidence type="ECO:0000259" key="9">
    <source>
        <dbReference type="Pfam" id="PF08323"/>
    </source>
</evidence>
<name>H0UNA3_9BACT</name>
<organism evidence="10 11">
    <name type="scientific">Thermanaerovibrio velox DSM 12556</name>
    <dbReference type="NCBI Taxonomy" id="926567"/>
    <lineage>
        <taxon>Bacteria</taxon>
        <taxon>Thermotogati</taxon>
        <taxon>Synergistota</taxon>
        <taxon>Synergistia</taxon>
        <taxon>Synergistales</taxon>
        <taxon>Synergistaceae</taxon>
        <taxon>Thermanaerovibrio</taxon>
    </lineage>
</organism>
<dbReference type="NCBIfam" id="TIGR02095">
    <property type="entry name" value="glgA"/>
    <property type="match status" value="1"/>
</dbReference>
<keyword evidence="4 7" id="KW-0328">Glycosyltransferase</keyword>
<dbReference type="EMBL" id="CM001377">
    <property type="protein sequence ID" value="EHM10388.1"/>
    <property type="molecule type" value="Genomic_DNA"/>
</dbReference>